<proteinExistence type="predicted"/>
<sequence length="72" mass="8095">MALKKDKNIVCFDLQKKKMKIYIGAKFGTLKDEKGIAKDVSNIGHFGTGDYEILVSDDSNIEYILSLIKQVL</sequence>
<dbReference type="STRING" id="1026882.MAMP_01143"/>
<organism evidence="1 2">
    <name type="scientific">Methylophaga aminisulfidivorans MP</name>
    <dbReference type="NCBI Taxonomy" id="1026882"/>
    <lineage>
        <taxon>Bacteria</taxon>
        <taxon>Pseudomonadati</taxon>
        <taxon>Pseudomonadota</taxon>
        <taxon>Gammaproteobacteria</taxon>
        <taxon>Thiotrichales</taxon>
        <taxon>Piscirickettsiaceae</taxon>
        <taxon>Methylophaga</taxon>
    </lineage>
</organism>
<name>F5SZQ7_9GAMM</name>
<evidence type="ECO:0000313" key="1">
    <source>
        <dbReference type="EMBL" id="EGL54484.1"/>
    </source>
</evidence>
<dbReference type="Proteomes" id="UP000003544">
    <property type="component" value="Unassembled WGS sequence"/>
</dbReference>
<reference evidence="1 2" key="1">
    <citation type="journal article" date="2011" name="J. Bacteriol.">
        <title>Draft genome sequence of Methylophaga aminisulfidivorans MP T.</title>
        <authorList>
            <person name="Han G.H."/>
            <person name="Kim W."/>
            <person name="Chun J."/>
            <person name="Kim S.W."/>
        </authorList>
    </citation>
    <scope>NUCLEOTIDE SEQUENCE [LARGE SCALE GENOMIC DNA]</scope>
    <source>
        <strain evidence="2">MP(T)</strain>
    </source>
</reference>
<keyword evidence="2" id="KW-1185">Reference proteome</keyword>
<dbReference type="eggNOG" id="COG3586">
    <property type="taxonomic scope" value="Bacteria"/>
</dbReference>
<accession>F5SZQ7</accession>
<comment type="caution">
    <text evidence="1">The sequence shown here is derived from an EMBL/GenBank/DDBJ whole genome shotgun (WGS) entry which is preliminary data.</text>
</comment>
<dbReference type="RefSeq" id="WP_007144370.1">
    <property type="nucleotide sequence ID" value="NZ_AFIG01000001.1"/>
</dbReference>
<evidence type="ECO:0000313" key="2">
    <source>
        <dbReference type="Proteomes" id="UP000003544"/>
    </source>
</evidence>
<dbReference type="OrthoDB" id="9798761at2"/>
<gene>
    <name evidence="1" type="ORF">MAMP_01143</name>
</gene>
<protein>
    <submittedName>
        <fullName evidence="1">Transporter</fullName>
    </submittedName>
</protein>
<dbReference type="AlphaFoldDB" id="F5SZQ7"/>
<dbReference type="EMBL" id="AFIG01000001">
    <property type="protein sequence ID" value="EGL54484.1"/>
    <property type="molecule type" value="Genomic_DNA"/>
</dbReference>